<dbReference type="AlphaFoldDB" id="A0A1V9XHY8"/>
<feature type="compositionally biased region" description="Gly residues" evidence="1">
    <location>
        <begin position="156"/>
        <end position="167"/>
    </location>
</feature>
<keyword evidence="2" id="KW-1133">Transmembrane helix</keyword>
<dbReference type="Proteomes" id="UP000192247">
    <property type="component" value="Unassembled WGS sequence"/>
</dbReference>
<dbReference type="EMBL" id="MNPL01010680">
    <property type="protein sequence ID" value="OQR72998.1"/>
    <property type="molecule type" value="Genomic_DNA"/>
</dbReference>
<comment type="caution">
    <text evidence="3">The sequence shown here is derived from an EMBL/GenBank/DDBJ whole genome shotgun (WGS) entry which is preliminary data.</text>
</comment>
<evidence type="ECO:0000256" key="2">
    <source>
        <dbReference type="SAM" id="Phobius"/>
    </source>
</evidence>
<organism evidence="3 4">
    <name type="scientific">Tropilaelaps mercedesae</name>
    <dbReference type="NCBI Taxonomy" id="418985"/>
    <lineage>
        <taxon>Eukaryota</taxon>
        <taxon>Metazoa</taxon>
        <taxon>Ecdysozoa</taxon>
        <taxon>Arthropoda</taxon>
        <taxon>Chelicerata</taxon>
        <taxon>Arachnida</taxon>
        <taxon>Acari</taxon>
        <taxon>Parasitiformes</taxon>
        <taxon>Mesostigmata</taxon>
        <taxon>Gamasina</taxon>
        <taxon>Dermanyssoidea</taxon>
        <taxon>Laelapidae</taxon>
        <taxon>Tropilaelaps</taxon>
    </lineage>
</organism>
<feature type="transmembrane region" description="Helical" evidence="2">
    <location>
        <begin position="327"/>
        <end position="348"/>
    </location>
</feature>
<feature type="compositionally biased region" description="Polar residues" evidence="1">
    <location>
        <begin position="181"/>
        <end position="193"/>
    </location>
</feature>
<protein>
    <submittedName>
        <fullName evidence="3">Uncharacterized protein</fullName>
    </submittedName>
</protein>
<keyword evidence="4" id="KW-1185">Reference proteome</keyword>
<feature type="region of interest" description="Disordered" evidence="1">
    <location>
        <begin position="153"/>
        <end position="210"/>
    </location>
</feature>
<accession>A0A1V9XHY8</accession>
<keyword evidence="2" id="KW-0812">Transmembrane</keyword>
<feature type="compositionally biased region" description="Acidic residues" evidence="1">
    <location>
        <begin position="197"/>
        <end position="206"/>
    </location>
</feature>
<name>A0A1V9XHY8_9ACAR</name>
<keyword evidence="2" id="KW-0472">Membrane</keyword>
<feature type="region of interest" description="Disordered" evidence="1">
    <location>
        <begin position="458"/>
        <end position="489"/>
    </location>
</feature>
<evidence type="ECO:0000313" key="3">
    <source>
        <dbReference type="EMBL" id="OQR72998.1"/>
    </source>
</evidence>
<feature type="compositionally biased region" description="Acidic residues" evidence="1">
    <location>
        <begin position="252"/>
        <end position="266"/>
    </location>
</feature>
<dbReference type="OrthoDB" id="6427424at2759"/>
<feature type="compositionally biased region" description="Low complexity" evidence="1">
    <location>
        <begin position="242"/>
        <end position="251"/>
    </location>
</feature>
<feature type="region of interest" description="Disordered" evidence="1">
    <location>
        <begin position="241"/>
        <end position="315"/>
    </location>
</feature>
<feature type="compositionally biased region" description="Basic and acidic residues" evidence="1">
    <location>
        <begin position="285"/>
        <end position="297"/>
    </location>
</feature>
<sequence>MSVKRPWPWSRQHCHVPRLAFLLAAVTTLSWSGLLASANALLPTEFRRGNSHEFYFQSRRPLVPPIHHLSSNHPIMPLDLELELRRQTDSLAALCRSLSENANVYIENQGPFRRTVPCKTVLMRHFLETNRPPMTLPSRPIGTVNIRTHTTPLPQRGGGGGGGGGGLPPAVDTTERPKRVNTFQATTLPPTRASTDESYESDDVEPSEATLVTSTIPPRVLKSNTNFEKLKIAVRQYHIRKSTSSTSTSTESPDDDGDDVPDDVPDEPDHSVSGSAPRHTHIVTVKRDDLRPGDGHNRTTLFEQQRRRRRPLNEPLPKKFKLTTAHVAYILIGSCCGASIFSLIVVAATMRSRKHDHRFPHRYTLKKCPANPGRAGKGGPAGGKPGCLCEMWSFGDAKFGDAKSLYFRRLPFGTASSLSAGGISTAGAGTQPIPPTHPAEGEESIHCTCLVHVNSRPDDSRHVHKAHNGNANGATQQQQQQQQQLKDGEDDPALAAVFLSTNRDCLV</sequence>
<gene>
    <name evidence="3" type="ORF">BIW11_01207</name>
</gene>
<reference evidence="3 4" key="1">
    <citation type="journal article" date="2017" name="Gigascience">
        <title>Draft genome of the honey bee ectoparasitic mite, Tropilaelaps mercedesae, is shaped by the parasitic life history.</title>
        <authorList>
            <person name="Dong X."/>
            <person name="Armstrong S.D."/>
            <person name="Xia D."/>
            <person name="Makepeace B.L."/>
            <person name="Darby A.C."/>
            <person name="Kadowaki T."/>
        </authorList>
    </citation>
    <scope>NUCLEOTIDE SEQUENCE [LARGE SCALE GENOMIC DNA]</scope>
    <source>
        <strain evidence="3">Wuxi-XJTLU</strain>
    </source>
</reference>
<proteinExistence type="predicted"/>
<evidence type="ECO:0000313" key="4">
    <source>
        <dbReference type="Proteomes" id="UP000192247"/>
    </source>
</evidence>
<evidence type="ECO:0000256" key="1">
    <source>
        <dbReference type="SAM" id="MobiDB-lite"/>
    </source>
</evidence>
<dbReference type="InParanoid" id="A0A1V9XHY8"/>